<accession>A0ABP8P778</accession>
<sequence>MNARDVYGASPVKRMRRTKAELADLDDAIFAAAKEEHPVTLRGIFYRVVSMGAIDKTEKAYEAVGRRLLALRRSGQIPYRWITDGTRLRWKPETWGSVDALLDNAASSYRRALWDNQDAEIIFISEKDAISGVVHPITDKWDVELSVTRGYTSETFVESISQTVIDNDADGKTTFIYQLGDHDPSGVDAWRDFTKKMNTFTQGASVKFERIAVTPAQIVEYNLSTRPTKKTDTRAANFVGDSVEVDAIPPSVLRRLVEDAILRHLDEHQYLVMKMAEESERSILLRMRGMIS</sequence>
<organism evidence="1 2">
    <name type="scientific">Microbacterium panaciterrae</name>
    <dbReference type="NCBI Taxonomy" id="985759"/>
    <lineage>
        <taxon>Bacteria</taxon>
        <taxon>Bacillati</taxon>
        <taxon>Actinomycetota</taxon>
        <taxon>Actinomycetes</taxon>
        <taxon>Micrococcales</taxon>
        <taxon>Microbacteriaceae</taxon>
        <taxon>Microbacterium</taxon>
    </lineage>
</organism>
<gene>
    <name evidence="1" type="ORF">GCM10023171_12760</name>
</gene>
<name>A0ABP8P778_9MICO</name>
<dbReference type="Proteomes" id="UP001500731">
    <property type="component" value="Unassembled WGS sequence"/>
</dbReference>
<proteinExistence type="predicted"/>
<reference evidence="2" key="1">
    <citation type="journal article" date="2019" name="Int. J. Syst. Evol. Microbiol.">
        <title>The Global Catalogue of Microorganisms (GCM) 10K type strain sequencing project: providing services to taxonomists for standard genome sequencing and annotation.</title>
        <authorList>
            <consortium name="The Broad Institute Genomics Platform"/>
            <consortium name="The Broad Institute Genome Sequencing Center for Infectious Disease"/>
            <person name="Wu L."/>
            <person name="Ma J."/>
        </authorList>
    </citation>
    <scope>NUCLEOTIDE SEQUENCE [LARGE SCALE GENOMIC DNA]</scope>
    <source>
        <strain evidence="2">JCM 17839</strain>
    </source>
</reference>
<protein>
    <submittedName>
        <fullName evidence="1">Uncharacterized protein</fullName>
    </submittedName>
</protein>
<evidence type="ECO:0000313" key="1">
    <source>
        <dbReference type="EMBL" id="GAA4482570.1"/>
    </source>
</evidence>
<dbReference type="EMBL" id="BAABGP010000008">
    <property type="protein sequence ID" value="GAA4482570.1"/>
    <property type="molecule type" value="Genomic_DNA"/>
</dbReference>
<keyword evidence="2" id="KW-1185">Reference proteome</keyword>
<evidence type="ECO:0000313" key="2">
    <source>
        <dbReference type="Proteomes" id="UP001500731"/>
    </source>
</evidence>
<comment type="caution">
    <text evidence="1">The sequence shown here is derived from an EMBL/GenBank/DDBJ whole genome shotgun (WGS) entry which is preliminary data.</text>
</comment>